<organism evidence="2 3">
    <name type="scientific">Pseudobutyrivibrio xylanivorans</name>
    <dbReference type="NCBI Taxonomy" id="185007"/>
    <lineage>
        <taxon>Bacteria</taxon>
        <taxon>Bacillati</taxon>
        <taxon>Bacillota</taxon>
        <taxon>Clostridia</taxon>
        <taxon>Lachnospirales</taxon>
        <taxon>Lachnospiraceae</taxon>
        <taxon>Pseudobutyrivibrio</taxon>
    </lineage>
</organism>
<name>A0A5P6VW01_PSEXY</name>
<protein>
    <recommendedName>
        <fullName evidence="4">Flagellar hook-associated protein 2 C-terminus</fullName>
    </recommendedName>
</protein>
<sequence length="260" mass="27989">MSLTINSFNNNVISSLFSSNNVGTNSIFGGLEGSLMNLNQIKTGTYGKLVKSYYQKYDTEGNLKSDTSKNSKASKEDTSKVSEIRNDASDLSKATDKLLSKGSDSIWKQIETKGEDGKVTKDYDKDAIYKAVSDFTKAYNDLVDSGQKADSTPILSQVASMVSTTAKTASTLGKAGITVGSDNHLSVDEDFLKNKANMTYVKDLFNGTGSYAYQVATKASMANSYASADLSKLTGSKSYTNSGSYELSTNDIIKSFDKLT</sequence>
<evidence type="ECO:0000256" key="1">
    <source>
        <dbReference type="SAM" id="MobiDB-lite"/>
    </source>
</evidence>
<dbReference type="AlphaFoldDB" id="A0A5P6VW01"/>
<proteinExistence type="predicted"/>
<dbReference type="KEGG" id="pxv:FXF36_12840"/>
<accession>A0A5P6VW01</accession>
<dbReference type="RefSeq" id="WP_151624720.1">
    <property type="nucleotide sequence ID" value="NZ_CP043028.1"/>
</dbReference>
<dbReference type="OrthoDB" id="2045233at2"/>
<dbReference type="EMBL" id="CP043028">
    <property type="protein sequence ID" value="QFJ55701.1"/>
    <property type="molecule type" value="Genomic_DNA"/>
</dbReference>
<reference evidence="3" key="1">
    <citation type="submission" date="2019-08" db="EMBL/GenBank/DDBJ databases">
        <title>Complete Genome Sequence of the Polysaccharide-Degrading Rumen Bacterium Pseudobutyrivibrio xylanivorans MA3014.</title>
        <authorList>
            <person name="Palevich N."/>
            <person name="Maclean P.H."/>
            <person name="Kelly W.J."/>
            <person name="Leahy S.C."/>
            <person name="Rakonjac J."/>
            <person name="Attwood G.T."/>
        </authorList>
    </citation>
    <scope>NUCLEOTIDE SEQUENCE [LARGE SCALE GENOMIC DNA]</scope>
    <source>
        <strain evidence="3">MA3014</strain>
    </source>
</reference>
<evidence type="ECO:0008006" key="4">
    <source>
        <dbReference type="Google" id="ProtNLM"/>
    </source>
</evidence>
<feature type="region of interest" description="Disordered" evidence="1">
    <location>
        <begin position="64"/>
        <end position="86"/>
    </location>
</feature>
<dbReference type="Proteomes" id="UP000327030">
    <property type="component" value="Chromosome 1"/>
</dbReference>
<gene>
    <name evidence="2" type="ORF">FXF36_12840</name>
</gene>
<evidence type="ECO:0000313" key="3">
    <source>
        <dbReference type="Proteomes" id="UP000327030"/>
    </source>
</evidence>
<evidence type="ECO:0000313" key="2">
    <source>
        <dbReference type="EMBL" id="QFJ55701.1"/>
    </source>
</evidence>